<dbReference type="Proteomes" id="UP000748108">
    <property type="component" value="Unassembled WGS sequence"/>
</dbReference>
<evidence type="ECO:0000313" key="2">
    <source>
        <dbReference type="EMBL" id="MBT9282876.1"/>
    </source>
</evidence>
<dbReference type="InterPro" id="IPR043773">
    <property type="entry name" value="JetA"/>
</dbReference>
<dbReference type="EMBL" id="JAHHQF010000070">
    <property type="protein sequence ID" value="MBT9282876.1"/>
    <property type="molecule type" value="Genomic_DNA"/>
</dbReference>
<accession>A0A947G9W5</accession>
<feature type="region of interest" description="Disordered" evidence="1">
    <location>
        <begin position="350"/>
        <end position="383"/>
    </location>
</feature>
<reference evidence="2" key="1">
    <citation type="journal article" date="2021" name="Microbiology">
        <title>Metagenomic Analysis of the Microbial Community in the Underground Coal Fire Area (Kemerovo Region, Russia) Revealed Predominance of Thermophilic Members of the Phyla Deinococcus-thermus, Aquificae, and Firmicutes.</title>
        <authorList>
            <person name="Kadnikov V."/>
            <person name="Mardanov A.V."/>
            <person name="Beletsky A.V."/>
            <person name="Karnachuk O.V."/>
            <person name="Ravin N.V."/>
        </authorList>
    </citation>
    <scope>NUCLEOTIDE SEQUENCE</scope>
    <source>
        <strain evidence="2">RBS10-49</strain>
    </source>
</reference>
<dbReference type="Pfam" id="PF18982">
    <property type="entry name" value="JetA"/>
    <property type="match status" value="1"/>
</dbReference>
<evidence type="ECO:0000313" key="3">
    <source>
        <dbReference type="Proteomes" id="UP000748108"/>
    </source>
</evidence>
<proteinExistence type="predicted"/>
<protein>
    <submittedName>
        <fullName evidence="2">Uncharacterized protein</fullName>
    </submittedName>
</protein>
<name>A0A947G9W5_HYDSH</name>
<gene>
    <name evidence="2" type="ORF">KM312_09585</name>
</gene>
<evidence type="ECO:0000256" key="1">
    <source>
        <dbReference type="SAM" id="MobiDB-lite"/>
    </source>
</evidence>
<feature type="region of interest" description="Disordered" evidence="1">
    <location>
        <begin position="68"/>
        <end position="94"/>
    </location>
</feature>
<dbReference type="AlphaFoldDB" id="A0A947G9W5"/>
<feature type="compositionally biased region" description="Polar residues" evidence="1">
    <location>
        <begin position="81"/>
        <end position="92"/>
    </location>
</feature>
<comment type="caution">
    <text evidence="2">The sequence shown here is derived from an EMBL/GenBank/DDBJ whole genome shotgun (WGS) entry which is preliminary data.</text>
</comment>
<organism evidence="2 3">
    <name type="scientific">Hydrogenibacillus schlegelii</name>
    <name type="common">Bacillus schlegelii</name>
    <dbReference type="NCBI Taxonomy" id="1484"/>
    <lineage>
        <taxon>Bacteria</taxon>
        <taxon>Bacillati</taxon>
        <taxon>Bacillota</taxon>
        <taxon>Bacilli</taxon>
        <taxon>Bacillales</taxon>
        <taxon>Bacillales Family X. Incertae Sedis</taxon>
        <taxon>Hydrogenibacillus</taxon>
    </lineage>
</organism>
<sequence>MKLFEVLPERFFSPLSGPNKHIYAEAALLLFEESRKARFGIPLEALRDSFQELFESWIEQGLSGALDEFDGEANEGAPETPKSSVTNPSGTPENLLGMTEDARQKANALIRRLAEIGWIDIETRESFRDYVVLPAYTNRFLALLNELADPKAIEYQRFAFATYGVLTGEEARRRPALAVREAREITLSFERELLTLYQNMKHHMETVVKQSSLGDVLAHHFEVYQSEIIDKSYHRLKTSDHVSRYRLQILNTVREWRLDAERMEQTIRNGLEEKFYASREEAERDLVSALDTIESVYNDMDEILYQIDLRHHQYVRASYDRARYLSRQHGGLDQALAQILDALARAPEGGVFGASSEDEPALAPEGASARAPEDVPGSAPEGASAVSLPSLFPFRRAEAAVPDSLMTPRKRARAHQMAPPVVSPVPDALRQAVQAEYRKRLEAAITRAEVEAAVRERLGSRQAMELAEWAPERPEEALLLLYLYVYGQDGGSSFLLKRIEPREMVASGPYTFANHRLVLRRGGREGDARS</sequence>